<evidence type="ECO:0000313" key="2">
    <source>
        <dbReference type="Proteomes" id="UP000248597"/>
    </source>
</evidence>
<comment type="caution">
    <text evidence="1">The sequence shown here is derived from an EMBL/GenBank/DDBJ whole genome shotgun (WGS) entry which is preliminary data.</text>
</comment>
<dbReference type="EMBL" id="QFPJ01000153">
    <property type="protein sequence ID" value="PZQ19386.1"/>
    <property type="molecule type" value="Genomic_DNA"/>
</dbReference>
<accession>A0A2W5KQK4</accession>
<proteinExistence type="predicted"/>
<organism evidence="1 2">
    <name type="scientific">Sphingopyxis macrogoltabida</name>
    <name type="common">Sphingomonas macrogoltabidus</name>
    <dbReference type="NCBI Taxonomy" id="33050"/>
    <lineage>
        <taxon>Bacteria</taxon>
        <taxon>Pseudomonadati</taxon>
        <taxon>Pseudomonadota</taxon>
        <taxon>Alphaproteobacteria</taxon>
        <taxon>Sphingomonadales</taxon>
        <taxon>Sphingomonadaceae</taxon>
        <taxon>Sphingopyxis</taxon>
    </lineage>
</organism>
<gene>
    <name evidence="1" type="ORF">DI569_17145</name>
</gene>
<sequence length="76" mass="8051">MIAVIGIEHRRDGFAKSAIACRGGNPAHCGNLCRAALQRPARVTPESTNGGFPAANGTDPWHALCSRLAPSLETRR</sequence>
<name>A0A2W5KQK4_SPHMC</name>
<dbReference type="Proteomes" id="UP000248597">
    <property type="component" value="Unassembled WGS sequence"/>
</dbReference>
<dbReference type="AlphaFoldDB" id="A0A2W5KQK4"/>
<protein>
    <submittedName>
        <fullName evidence="1">Uncharacterized protein</fullName>
    </submittedName>
</protein>
<reference evidence="1 2" key="1">
    <citation type="submission" date="2017-08" db="EMBL/GenBank/DDBJ databases">
        <title>Infants hospitalized years apart are colonized by the same room-sourced microbial strains.</title>
        <authorList>
            <person name="Brooks B."/>
            <person name="Olm M.R."/>
            <person name="Firek B.A."/>
            <person name="Baker R."/>
            <person name="Thomas B.C."/>
            <person name="Morowitz M.J."/>
            <person name="Banfield J.F."/>
        </authorList>
    </citation>
    <scope>NUCLEOTIDE SEQUENCE [LARGE SCALE GENOMIC DNA]</scope>
    <source>
        <strain evidence="1">S2_005_003_R2_47</strain>
    </source>
</reference>
<evidence type="ECO:0000313" key="1">
    <source>
        <dbReference type="EMBL" id="PZQ19386.1"/>
    </source>
</evidence>